<evidence type="ECO:0000313" key="7">
    <source>
        <dbReference type="EMBL" id="KAK9691464.1"/>
    </source>
</evidence>
<comment type="similarity">
    <text evidence="2">Belongs to the enolase family.</text>
</comment>
<dbReference type="PANTHER" id="PTHR11902:SF1">
    <property type="entry name" value="ENOLASE"/>
    <property type="match status" value="1"/>
</dbReference>
<comment type="caution">
    <text evidence="7">The sequence shown here is derived from an EMBL/GenBank/DDBJ whole genome shotgun (WGS) entry which is preliminary data.</text>
</comment>
<dbReference type="AlphaFoldDB" id="A0AAW1IN63"/>
<evidence type="ECO:0000313" key="8">
    <source>
        <dbReference type="Proteomes" id="UP001443914"/>
    </source>
</evidence>
<sequence>MVQELDGIVNKWGWCKQKHIAELAGNTQMVLPVPAFNGINGGSHADNKLAMQEFMILPIGASSFKEAIKMCSEVHRHLKFHFSACRYLASSNFRISTMYWDEKYGIHSLFP</sequence>
<dbReference type="EMBL" id="JBDFQZ010000009">
    <property type="protein sequence ID" value="KAK9691464.1"/>
    <property type="molecule type" value="Genomic_DNA"/>
</dbReference>
<dbReference type="InterPro" id="IPR020810">
    <property type="entry name" value="Enolase_C"/>
</dbReference>
<dbReference type="GO" id="GO:0004634">
    <property type="term" value="F:phosphopyruvate hydratase activity"/>
    <property type="evidence" value="ECO:0007669"/>
    <property type="project" value="UniProtKB-EC"/>
</dbReference>
<reference evidence="7" key="1">
    <citation type="submission" date="2024-03" db="EMBL/GenBank/DDBJ databases">
        <title>WGS assembly of Saponaria officinalis var. Norfolk2.</title>
        <authorList>
            <person name="Jenkins J."/>
            <person name="Shu S."/>
            <person name="Grimwood J."/>
            <person name="Barry K."/>
            <person name="Goodstein D."/>
            <person name="Schmutz J."/>
            <person name="Leebens-Mack J."/>
            <person name="Osbourn A."/>
        </authorList>
    </citation>
    <scope>NUCLEOTIDE SEQUENCE [LARGE SCALE GENOMIC DNA]</scope>
    <source>
        <strain evidence="7">JIC</strain>
    </source>
</reference>
<comment type="pathway">
    <text evidence="1">Carbohydrate degradation; glycolysis; pyruvate from D-glyceraldehyde 3-phosphate: step 4/5.</text>
</comment>
<dbReference type="PANTHER" id="PTHR11902">
    <property type="entry name" value="ENOLASE"/>
    <property type="match status" value="1"/>
</dbReference>
<organism evidence="7 8">
    <name type="scientific">Saponaria officinalis</name>
    <name type="common">Common soapwort</name>
    <name type="synonym">Lychnis saponaria</name>
    <dbReference type="NCBI Taxonomy" id="3572"/>
    <lineage>
        <taxon>Eukaryota</taxon>
        <taxon>Viridiplantae</taxon>
        <taxon>Streptophyta</taxon>
        <taxon>Embryophyta</taxon>
        <taxon>Tracheophyta</taxon>
        <taxon>Spermatophyta</taxon>
        <taxon>Magnoliopsida</taxon>
        <taxon>eudicotyledons</taxon>
        <taxon>Gunneridae</taxon>
        <taxon>Pentapetalae</taxon>
        <taxon>Caryophyllales</taxon>
        <taxon>Caryophyllaceae</taxon>
        <taxon>Caryophylleae</taxon>
        <taxon>Saponaria</taxon>
    </lineage>
</organism>
<dbReference type="GO" id="GO:0000015">
    <property type="term" value="C:phosphopyruvate hydratase complex"/>
    <property type="evidence" value="ECO:0007669"/>
    <property type="project" value="InterPro"/>
</dbReference>
<keyword evidence="4" id="KW-0324">Glycolysis</keyword>
<proteinExistence type="inferred from homology"/>
<dbReference type="Proteomes" id="UP001443914">
    <property type="component" value="Unassembled WGS sequence"/>
</dbReference>
<evidence type="ECO:0000256" key="5">
    <source>
        <dbReference type="ARBA" id="ARBA00023239"/>
    </source>
</evidence>
<dbReference type="EC" id="4.2.1.11" evidence="3"/>
<accession>A0AAW1IN63</accession>
<evidence type="ECO:0000256" key="1">
    <source>
        <dbReference type="ARBA" id="ARBA00005031"/>
    </source>
</evidence>
<dbReference type="GO" id="GO:0000287">
    <property type="term" value="F:magnesium ion binding"/>
    <property type="evidence" value="ECO:0007669"/>
    <property type="project" value="InterPro"/>
</dbReference>
<dbReference type="Pfam" id="PF00113">
    <property type="entry name" value="Enolase_C"/>
    <property type="match status" value="1"/>
</dbReference>
<keyword evidence="5" id="KW-0456">Lyase</keyword>
<dbReference type="Gene3D" id="3.20.20.120">
    <property type="entry name" value="Enolase-like C-terminal domain"/>
    <property type="match status" value="1"/>
</dbReference>
<evidence type="ECO:0000256" key="3">
    <source>
        <dbReference type="ARBA" id="ARBA00012058"/>
    </source>
</evidence>
<dbReference type="SUPFAM" id="SSF51604">
    <property type="entry name" value="Enolase C-terminal domain-like"/>
    <property type="match status" value="1"/>
</dbReference>
<evidence type="ECO:0000259" key="6">
    <source>
        <dbReference type="SMART" id="SM01192"/>
    </source>
</evidence>
<dbReference type="InterPro" id="IPR036849">
    <property type="entry name" value="Enolase-like_C_sf"/>
</dbReference>
<protein>
    <recommendedName>
        <fullName evidence="3">phosphopyruvate hydratase</fullName>
        <ecNumber evidence="3">4.2.1.11</ecNumber>
    </recommendedName>
</protein>
<dbReference type="SMART" id="SM01192">
    <property type="entry name" value="Enolase_C"/>
    <property type="match status" value="1"/>
</dbReference>
<dbReference type="GO" id="GO:0006096">
    <property type="term" value="P:glycolytic process"/>
    <property type="evidence" value="ECO:0007669"/>
    <property type="project" value="UniProtKB-KW"/>
</dbReference>
<feature type="domain" description="Enolase C-terminal TIM barrel" evidence="6">
    <location>
        <begin position="28"/>
        <end position="111"/>
    </location>
</feature>
<gene>
    <name evidence="7" type="ORF">RND81_09G198400</name>
</gene>
<evidence type="ECO:0000256" key="4">
    <source>
        <dbReference type="ARBA" id="ARBA00023152"/>
    </source>
</evidence>
<name>A0AAW1IN63_SAPOF</name>
<keyword evidence="8" id="KW-1185">Reference proteome</keyword>
<evidence type="ECO:0000256" key="2">
    <source>
        <dbReference type="ARBA" id="ARBA00009604"/>
    </source>
</evidence>
<dbReference type="InterPro" id="IPR000941">
    <property type="entry name" value="Enolase"/>
</dbReference>